<dbReference type="InterPro" id="IPR032807">
    <property type="entry name" value="GNVR"/>
</dbReference>
<reference evidence="10 11" key="1">
    <citation type="submission" date="2018-09" db="EMBL/GenBank/DDBJ databases">
        <title>Genomic Encyclopedia of Archaeal and Bacterial Type Strains, Phase II (KMG-II): from individual species to whole genera.</title>
        <authorList>
            <person name="Goeker M."/>
        </authorList>
    </citation>
    <scope>NUCLEOTIDE SEQUENCE [LARGE SCALE GENOMIC DNA]</scope>
    <source>
        <strain evidence="10 11">DSM 16505</strain>
    </source>
</reference>
<dbReference type="AlphaFoldDB" id="A0A420DYH0"/>
<name>A0A420DYH0_9FLAO</name>
<evidence type="ECO:0000256" key="6">
    <source>
        <dbReference type="SAM" id="Coils"/>
    </source>
</evidence>
<dbReference type="PANTHER" id="PTHR32309:SF13">
    <property type="entry name" value="FERRIC ENTEROBACTIN TRANSPORT PROTEIN FEPE"/>
    <property type="match status" value="1"/>
</dbReference>
<keyword evidence="2" id="KW-1003">Cell membrane</keyword>
<proteinExistence type="predicted"/>
<dbReference type="RefSeq" id="WP_120187646.1">
    <property type="nucleotide sequence ID" value="NZ_RAQM01000013.1"/>
</dbReference>
<comment type="caution">
    <text evidence="10">The sequence shown here is derived from an EMBL/GenBank/DDBJ whole genome shotgun (WGS) entry which is preliminary data.</text>
</comment>
<evidence type="ECO:0000256" key="4">
    <source>
        <dbReference type="ARBA" id="ARBA00022989"/>
    </source>
</evidence>
<feature type="transmembrane region" description="Helical" evidence="7">
    <location>
        <begin position="28"/>
        <end position="48"/>
    </location>
</feature>
<evidence type="ECO:0000256" key="1">
    <source>
        <dbReference type="ARBA" id="ARBA00004651"/>
    </source>
</evidence>
<feature type="transmembrane region" description="Helical" evidence="7">
    <location>
        <begin position="331"/>
        <end position="355"/>
    </location>
</feature>
<sequence length="367" mass="41825">MESKTKYTSNDEINLLEIFKTIWEGRKIVVKFLIVFGLLGVFIAVFSAKEYTAFTTLVPQTSDSKVGGNLGGLAAMAGINLGGGGSTESIPPTLYPKIVQSVTFQRELLKTPLKFSNVEKVVTYQEYYVSYTKFNLLKAIKEYTIGLPGKIITFFKSDNETITEAGNDSIYRITKKESKLFKKIQEQLVIENNEKEGFVKISFSMPEALAAAQMTKKVQVILQEAITKFKIEKAEQELNFIQQRYSELKLDFEKKQATLASYKDRNQGLITSRSQSYLRRIESEYNLAFNLYSELAKQLETQKIKVKENTPVFTVIEPVIVPVEKSKPRRLMILFIFFFLGIAVGVGVVVVKNWIKEIKAKQKYLYH</sequence>
<dbReference type="PANTHER" id="PTHR32309">
    <property type="entry name" value="TYROSINE-PROTEIN KINASE"/>
    <property type="match status" value="1"/>
</dbReference>
<dbReference type="EMBL" id="RAQM01000013">
    <property type="protein sequence ID" value="RKF02817.1"/>
    <property type="molecule type" value="Genomic_DNA"/>
</dbReference>
<feature type="coiled-coil region" evidence="6">
    <location>
        <begin position="231"/>
        <end position="265"/>
    </location>
</feature>
<evidence type="ECO:0000256" key="5">
    <source>
        <dbReference type="ARBA" id="ARBA00023136"/>
    </source>
</evidence>
<evidence type="ECO:0000259" key="9">
    <source>
        <dbReference type="Pfam" id="PF13807"/>
    </source>
</evidence>
<evidence type="ECO:0000256" key="2">
    <source>
        <dbReference type="ARBA" id="ARBA00022475"/>
    </source>
</evidence>
<gene>
    <name evidence="10" type="ORF">C8N26_2665</name>
</gene>
<feature type="domain" description="Tyrosine-protein kinase G-rich" evidence="9">
    <location>
        <begin position="275"/>
        <end position="353"/>
    </location>
</feature>
<evidence type="ECO:0000313" key="11">
    <source>
        <dbReference type="Proteomes" id="UP000285780"/>
    </source>
</evidence>
<dbReference type="GO" id="GO:0005886">
    <property type="term" value="C:plasma membrane"/>
    <property type="evidence" value="ECO:0007669"/>
    <property type="project" value="UniProtKB-SubCell"/>
</dbReference>
<keyword evidence="5 7" id="KW-0472">Membrane</keyword>
<organism evidence="10 11">
    <name type="scientific">Tenacibaculum lutimaris</name>
    <dbReference type="NCBI Taxonomy" id="285258"/>
    <lineage>
        <taxon>Bacteria</taxon>
        <taxon>Pseudomonadati</taxon>
        <taxon>Bacteroidota</taxon>
        <taxon>Flavobacteriia</taxon>
        <taxon>Flavobacteriales</taxon>
        <taxon>Flavobacteriaceae</taxon>
        <taxon>Tenacibaculum</taxon>
    </lineage>
</organism>
<keyword evidence="10" id="KW-0808">Transferase</keyword>
<dbReference type="InterPro" id="IPR003856">
    <property type="entry name" value="LPS_length_determ_N"/>
</dbReference>
<keyword evidence="3 7" id="KW-0812">Transmembrane</keyword>
<dbReference type="Proteomes" id="UP000285780">
    <property type="component" value="Unassembled WGS sequence"/>
</dbReference>
<accession>A0A420DYH0</accession>
<dbReference type="Pfam" id="PF02706">
    <property type="entry name" value="Wzz"/>
    <property type="match status" value="1"/>
</dbReference>
<keyword evidence="6" id="KW-0175">Coiled coil</keyword>
<evidence type="ECO:0000259" key="8">
    <source>
        <dbReference type="Pfam" id="PF02706"/>
    </source>
</evidence>
<dbReference type="Pfam" id="PF13807">
    <property type="entry name" value="GNVR"/>
    <property type="match status" value="1"/>
</dbReference>
<dbReference type="InterPro" id="IPR050445">
    <property type="entry name" value="Bact_polysacc_biosynth/exp"/>
</dbReference>
<protein>
    <submittedName>
        <fullName evidence="10">Putative tyrosine kinase-like protein</fullName>
    </submittedName>
</protein>
<evidence type="ECO:0000313" key="10">
    <source>
        <dbReference type="EMBL" id="RKF02817.1"/>
    </source>
</evidence>
<comment type="subcellular location">
    <subcellularLocation>
        <location evidence="1">Cell membrane</location>
        <topology evidence="1">Multi-pass membrane protein</topology>
    </subcellularLocation>
</comment>
<keyword evidence="4 7" id="KW-1133">Transmembrane helix</keyword>
<dbReference type="GO" id="GO:0004713">
    <property type="term" value="F:protein tyrosine kinase activity"/>
    <property type="evidence" value="ECO:0007669"/>
    <property type="project" value="TreeGrafter"/>
</dbReference>
<evidence type="ECO:0000256" key="7">
    <source>
        <dbReference type="SAM" id="Phobius"/>
    </source>
</evidence>
<evidence type="ECO:0000256" key="3">
    <source>
        <dbReference type="ARBA" id="ARBA00022692"/>
    </source>
</evidence>
<keyword evidence="10" id="KW-0418">Kinase</keyword>
<feature type="domain" description="Polysaccharide chain length determinant N-terminal" evidence="8">
    <location>
        <begin position="11"/>
        <end position="65"/>
    </location>
</feature>
<keyword evidence="11" id="KW-1185">Reference proteome</keyword>